<organism evidence="3 4">
    <name type="scientific">Streptomyces rochei</name>
    <name type="common">Streptomyces parvullus</name>
    <dbReference type="NCBI Taxonomy" id="1928"/>
    <lineage>
        <taxon>Bacteria</taxon>
        <taxon>Bacillati</taxon>
        <taxon>Actinomycetota</taxon>
        <taxon>Actinomycetes</taxon>
        <taxon>Kitasatosporales</taxon>
        <taxon>Streptomycetaceae</taxon>
        <taxon>Streptomyces</taxon>
        <taxon>Streptomyces rochei group</taxon>
    </lineage>
</organism>
<dbReference type="Pfam" id="PF18974">
    <property type="entry name" value="DUF5710"/>
    <property type="match status" value="1"/>
</dbReference>
<accession>A0AAX3ZUT3</accession>
<dbReference type="Proteomes" id="UP001231701">
    <property type="component" value="Chromosome"/>
</dbReference>
<dbReference type="RefSeq" id="WP_247708003.1">
    <property type="nucleotide sequence ID" value="NZ_CP121271.1"/>
</dbReference>
<evidence type="ECO:0000313" key="4">
    <source>
        <dbReference type="Proteomes" id="UP001231701"/>
    </source>
</evidence>
<dbReference type="GeneID" id="90946353"/>
<protein>
    <submittedName>
        <fullName evidence="3">DUF5710 domain-containing protein</fullName>
    </submittedName>
</protein>
<name>A0AAX3ZUT3_STRRO</name>
<reference evidence="3" key="1">
    <citation type="submission" date="2023-03" db="EMBL/GenBank/DDBJ databases">
        <title>Borrelidin-producing and root-colonizing Streptomyces rochei is a potent biopesticide for soil-borne oomycete-caused plant diseases.</title>
        <authorList>
            <person name="Zhou D."/>
            <person name="Wang X."/>
            <person name="Navarro-Munoz J.C."/>
            <person name="Li W."/>
            <person name="Li J."/>
            <person name="Jiu M."/>
            <person name="Deng S."/>
            <person name="Ye Y."/>
            <person name="Daly P."/>
            <person name="Wei L."/>
        </authorList>
    </citation>
    <scope>NUCLEOTIDE SEQUENCE</scope>
    <source>
        <strain evidence="3">JK1</strain>
    </source>
</reference>
<feature type="region of interest" description="Disordered" evidence="1">
    <location>
        <begin position="1"/>
        <end position="51"/>
    </location>
</feature>
<feature type="domain" description="DUF5710" evidence="2">
    <location>
        <begin position="51"/>
        <end position="94"/>
    </location>
</feature>
<proteinExistence type="predicted"/>
<gene>
    <name evidence="3" type="ORF">P7W03_29975</name>
</gene>
<dbReference type="AlphaFoldDB" id="A0AAX3ZUT3"/>
<evidence type="ECO:0000259" key="2">
    <source>
        <dbReference type="Pfam" id="PF18974"/>
    </source>
</evidence>
<dbReference type="InterPro" id="IPR043764">
    <property type="entry name" value="DUF5710"/>
</dbReference>
<dbReference type="EMBL" id="CP121271">
    <property type="protein sequence ID" value="WMC90859.1"/>
    <property type="molecule type" value="Genomic_DNA"/>
</dbReference>
<evidence type="ECO:0000313" key="3">
    <source>
        <dbReference type="EMBL" id="WMC90859.1"/>
    </source>
</evidence>
<evidence type="ECO:0000256" key="1">
    <source>
        <dbReference type="SAM" id="MobiDB-lite"/>
    </source>
</evidence>
<sequence length="98" mass="10601">MSSPGLTKAWGPAPGRGARREGAPARKGRRGTPRTTGKGKTGVRDGTAAGRQYLDIPYANKDEAKKQLGARWGPARRKWYVDAAKVSREQAARWPSPS</sequence>